<dbReference type="Gene3D" id="1.25.10.10">
    <property type="entry name" value="Leucine-rich Repeat Variant"/>
    <property type="match status" value="1"/>
</dbReference>
<name>A0A9N9I1T5_9GLOM</name>
<feature type="non-terminal residue" evidence="6">
    <location>
        <position position="1"/>
    </location>
</feature>
<keyword evidence="2" id="KW-0132">Cell division</keyword>
<evidence type="ECO:0000256" key="1">
    <source>
        <dbReference type="ARBA" id="ARBA00004123"/>
    </source>
</evidence>
<dbReference type="EMBL" id="CAJVPS010024425">
    <property type="protein sequence ID" value="CAG8716337.1"/>
    <property type="molecule type" value="Genomic_DNA"/>
</dbReference>
<comment type="subcellular location">
    <subcellularLocation>
        <location evidence="1">Nucleus</location>
    </subcellularLocation>
</comment>
<organism evidence="6 7">
    <name type="scientific">Ambispora leptoticha</name>
    <dbReference type="NCBI Taxonomy" id="144679"/>
    <lineage>
        <taxon>Eukaryota</taxon>
        <taxon>Fungi</taxon>
        <taxon>Fungi incertae sedis</taxon>
        <taxon>Mucoromycota</taxon>
        <taxon>Glomeromycotina</taxon>
        <taxon>Glomeromycetes</taxon>
        <taxon>Archaeosporales</taxon>
        <taxon>Ambisporaceae</taxon>
        <taxon>Ambispora</taxon>
    </lineage>
</organism>
<sequence length="429" mass="49680">KTVRCFLYLHPPDSFQLQYVTDDTDPYFDAYFYLLENLASVKIMLLMFDLQNCEELLTRLFREFFNAMRENTQKIVYGYFIDIMQQLIEEAQVLPQETIDIILYQFLKKRKEEHPAAYQLASAISRASTDKLQYYVCQYFSEVIVSSGKSVAPEVLSDFKTAHELIKELNRAAPGLLLNVIPQLEEELKLDDFNLRILATQVLGEMFSEKGSSLAVRYENVWQIWLSRRNDKATAVRIVWADYCIPLFQNHPELAKQVNDAIKSKMSDPDEKVRIAFCKILGQIDYDSAHNLVDAELLSALAKRCRDRKHGVRQEAINALARLYNLAFSDILIKQEKAMTNFSWIPKEILNTLYTNDNEIVVCVEKALEEHILPHNNDDSVRVERILTVLKSLDGKAKKGFFSLFQRQRDAISDMEIFLGLCEQIKGDE</sequence>
<reference evidence="6" key="1">
    <citation type="submission" date="2021-06" db="EMBL/GenBank/DDBJ databases">
        <authorList>
            <person name="Kallberg Y."/>
            <person name="Tangrot J."/>
            <person name="Rosling A."/>
        </authorList>
    </citation>
    <scope>NUCLEOTIDE SEQUENCE</scope>
    <source>
        <strain evidence="6">FL130A</strain>
    </source>
</reference>
<evidence type="ECO:0000313" key="7">
    <source>
        <dbReference type="Proteomes" id="UP000789508"/>
    </source>
</evidence>
<dbReference type="GO" id="GO:0007064">
    <property type="term" value="P:mitotic sister chromatid cohesion"/>
    <property type="evidence" value="ECO:0007669"/>
    <property type="project" value="InterPro"/>
</dbReference>
<keyword evidence="5" id="KW-0131">Cell cycle</keyword>
<evidence type="ECO:0000256" key="2">
    <source>
        <dbReference type="ARBA" id="ARBA00022618"/>
    </source>
</evidence>
<proteinExistence type="predicted"/>
<keyword evidence="7" id="KW-1185">Reference proteome</keyword>
<evidence type="ECO:0000256" key="4">
    <source>
        <dbReference type="ARBA" id="ARBA00023242"/>
    </source>
</evidence>
<dbReference type="OrthoDB" id="200660at2759"/>
<evidence type="ECO:0000256" key="3">
    <source>
        <dbReference type="ARBA" id="ARBA00022776"/>
    </source>
</evidence>
<gene>
    <name evidence="6" type="ORF">ALEPTO_LOCUS12090</name>
</gene>
<dbReference type="InterPro" id="IPR011989">
    <property type="entry name" value="ARM-like"/>
</dbReference>
<dbReference type="GO" id="GO:0006281">
    <property type="term" value="P:DNA repair"/>
    <property type="evidence" value="ECO:0007669"/>
    <property type="project" value="TreeGrafter"/>
</dbReference>
<dbReference type="AlphaFoldDB" id="A0A9N9I1T5"/>
<evidence type="ECO:0000313" key="6">
    <source>
        <dbReference type="EMBL" id="CAG8716337.1"/>
    </source>
</evidence>
<dbReference type="Proteomes" id="UP000789508">
    <property type="component" value="Unassembled WGS sequence"/>
</dbReference>
<dbReference type="CDD" id="cd19953">
    <property type="entry name" value="PDS5"/>
    <property type="match status" value="1"/>
</dbReference>
<dbReference type="SUPFAM" id="SSF48371">
    <property type="entry name" value="ARM repeat"/>
    <property type="match status" value="1"/>
</dbReference>
<dbReference type="GO" id="GO:0000785">
    <property type="term" value="C:chromatin"/>
    <property type="evidence" value="ECO:0007669"/>
    <property type="project" value="TreeGrafter"/>
</dbReference>
<dbReference type="InterPro" id="IPR039776">
    <property type="entry name" value="Pds5"/>
</dbReference>
<dbReference type="InterPro" id="IPR016024">
    <property type="entry name" value="ARM-type_fold"/>
</dbReference>
<feature type="non-terminal residue" evidence="6">
    <location>
        <position position="429"/>
    </location>
</feature>
<evidence type="ECO:0000256" key="5">
    <source>
        <dbReference type="ARBA" id="ARBA00023306"/>
    </source>
</evidence>
<protein>
    <submittedName>
        <fullName evidence="6">8311_t:CDS:1</fullName>
    </submittedName>
</protein>
<dbReference type="PANTHER" id="PTHR12663">
    <property type="entry name" value="ANDROGEN INDUCED INHIBITOR OF PROLIFERATION AS3 / PDS5-RELATED"/>
    <property type="match status" value="1"/>
</dbReference>
<dbReference type="GO" id="GO:0051301">
    <property type="term" value="P:cell division"/>
    <property type="evidence" value="ECO:0007669"/>
    <property type="project" value="UniProtKB-KW"/>
</dbReference>
<accession>A0A9N9I1T5</accession>
<dbReference type="GO" id="GO:0005634">
    <property type="term" value="C:nucleus"/>
    <property type="evidence" value="ECO:0007669"/>
    <property type="project" value="UniProtKB-SubCell"/>
</dbReference>
<keyword evidence="4" id="KW-0539">Nucleus</keyword>
<dbReference type="PANTHER" id="PTHR12663:SF0">
    <property type="entry name" value="PRECOCIOUS DISSOCIATION OF SISTERS 5, ISOFORM A"/>
    <property type="match status" value="1"/>
</dbReference>
<keyword evidence="3" id="KW-0498">Mitosis</keyword>
<dbReference type="Pfam" id="PF20168">
    <property type="entry name" value="PDS5"/>
    <property type="match status" value="1"/>
</dbReference>
<comment type="caution">
    <text evidence="6">The sequence shown here is derived from an EMBL/GenBank/DDBJ whole genome shotgun (WGS) entry which is preliminary data.</text>
</comment>